<feature type="region of interest" description="Disordered" evidence="8">
    <location>
        <begin position="295"/>
        <end position="484"/>
    </location>
</feature>
<dbReference type="SMART" id="SM00285">
    <property type="entry name" value="PBD"/>
    <property type="match status" value="1"/>
</dbReference>
<dbReference type="GO" id="GO:0007015">
    <property type="term" value="P:actin filament organization"/>
    <property type="evidence" value="ECO:0007669"/>
    <property type="project" value="InterPro"/>
</dbReference>
<feature type="compositionally biased region" description="Pro residues" evidence="8">
    <location>
        <begin position="361"/>
        <end position="384"/>
    </location>
</feature>
<dbReference type="Pfam" id="PF00568">
    <property type="entry name" value="WH1"/>
    <property type="match status" value="1"/>
</dbReference>
<proteinExistence type="predicted"/>
<dbReference type="GO" id="GO:0005634">
    <property type="term" value="C:nucleus"/>
    <property type="evidence" value="ECO:0007669"/>
    <property type="project" value="UniProtKB-SubCell"/>
</dbReference>
<dbReference type="InterPro" id="IPR000095">
    <property type="entry name" value="CRIB_dom"/>
</dbReference>
<feature type="domain" description="WH2" evidence="11">
    <location>
        <begin position="483"/>
        <end position="500"/>
    </location>
</feature>
<dbReference type="PANTHER" id="PTHR11202:SF36">
    <property type="entry name" value="ACTIN NUCLEATION-PROMOTING FACTOR WASL"/>
    <property type="match status" value="1"/>
</dbReference>
<dbReference type="InterPro" id="IPR011993">
    <property type="entry name" value="PH-like_dom_sf"/>
</dbReference>
<feature type="compositionally biased region" description="Low complexity" evidence="8">
    <location>
        <begin position="178"/>
        <end position="194"/>
    </location>
</feature>
<dbReference type="CDD" id="cd01205">
    <property type="entry name" value="EVH1_WASP-like"/>
    <property type="match status" value="1"/>
</dbReference>
<feature type="region of interest" description="Disordered" evidence="8">
    <location>
        <begin position="498"/>
        <end position="551"/>
    </location>
</feature>
<keyword evidence="12" id="KW-1185">Reference proteome</keyword>
<evidence type="ECO:0000313" key="12">
    <source>
        <dbReference type="Proteomes" id="UP000694866"/>
    </source>
</evidence>
<feature type="compositionally biased region" description="Pro residues" evidence="8">
    <location>
        <begin position="410"/>
        <end position="422"/>
    </location>
</feature>
<dbReference type="InterPro" id="IPR036936">
    <property type="entry name" value="CRIB_dom_sf"/>
</dbReference>
<dbReference type="GO" id="GO:0003779">
    <property type="term" value="F:actin binding"/>
    <property type="evidence" value="ECO:0007669"/>
    <property type="project" value="InterPro"/>
</dbReference>
<keyword evidence="6" id="KW-0206">Cytoskeleton</keyword>
<dbReference type="RefSeq" id="XP_011315148.1">
    <property type="nucleotide sequence ID" value="XM_011316846.1"/>
</dbReference>
<feature type="compositionally biased region" description="Polar residues" evidence="8">
    <location>
        <begin position="324"/>
        <end position="334"/>
    </location>
</feature>
<feature type="compositionally biased region" description="Polar residues" evidence="8">
    <location>
        <begin position="160"/>
        <end position="177"/>
    </location>
</feature>
<dbReference type="PROSITE" id="PS50108">
    <property type="entry name" value="CRIB"/>
    <property type="match status" value="1"/>
</dbReference>
<dbReference type="KEGG" id="fas:105274045"/>
<feature type="compositionally biased region" description="Basic and acidic residues" evidence="8">
    <location>
        <begin position="468"/>
        <end position="477"/>
    </location>
</feature>
<dbReference type="Pfam" id="PF02205">
    <property type="entry name" value="WH2"/>
    <property type="match status" value="2"/>
</dbReference>
<evidence type="ECO:0000256" key="4">
    <source>
        <dbReference type="ARBA" id="ARBA00022553"/>
    </source>
</evidence>
<dbReference type="InterPro" id="IPR011026">
    <property type="entry name" value="WAS_C"/>
</dbReference>
<evidence type="ECO:0000256" key="1">
    <source>
        <dbReference type="ARBA" id="ARBA00004123"/>
    </source>
</evidence>
<evidence type="ECO:0000259" key="11">
    <source>
        <dbReference type="PROSITE" id="PS51082"/>
    </source>
</evidence>
<keyword evidence="5" id="KW-0677">Repeat</keyword>
<sequence>MKSAREHRGCVILKPEENEEVFRLIGNRCQCLAAGVIQLYLTEPPAHREWIKKNTGVITLIRDNPKRSYFLRLYCLQRKAMLWEQELYNSMSYNTPLMYFHTFEGEDCMAAFNFANETEAMIMRNVLLERLNANKQRRQERKARLDGEVQQRVVTLPRRSPNSTPDFTGFSNTSANTLNGSPSSLGINGSLGSSMYKKKNRREKDPKRKLTTADIGLPSDFRHLAHMGWDAHKGVDWNPNDPKLKQFFDVAGITREQLTSKKTRDFIYSYLDEHGGMKAVENDLDVLTRQVGPMSTQSLPALPPAPSCDPPPPIPARTVPVTTSPGLNNNQTRSTRPLPPVRTNVPPPPPSAPPAHRSLPSRPPPPSGSPGLPPPPPVPPPPPRSTSNTSNVSSVSNFSSISNSSSTSAPAPPPPPPPPPLPEFSGGDSPINNANSPARNGNSGNNNGDAEDLRPKLMDAIRSGTTLKKVDQTEKKPPPITDTRNDLLNQIREGIALKPVTNDPKPAAPSVPQGGLAGALSRALAERSRLLGYTGDSEEESSDTDEDEWDE</sequence>
<evidence type="ECO:0000256" key="2">
    <source>
        <dbReference type="ARBA" id="ARBA00004245"/>
    </source>
</evidence>
<dbReference type="Gene3D" id="3.90.810.10">
    <property type="entry name" value="CRIB domain"/>
    <property type="match status" value="1"/>
</dbReference>
<dbReference type="Gene3D" id="6.10.280.150">
    <property type="match status" value="1"/>
</dbReference>
<evidence type="ECO:0000256" key="8">
    <source>
        <dbReference type="SAM" id="MobiDB-lite"/>
    </source>
</evidence>
<evidence type="ECO:0000259" key="10">
    <source>
        <dbReference type="PROSITE" id="PS50229"/>
    </source>
</evidence>
<dbReference type="InterPro" id="IPR000697">
    <property type="entry name" value="WH1/EVH1_dom"/>
</dbReference>
<dbReference type="CDD" id="cd00132">
    <property type="entry name" value="CRIB"/>
    <property type="match status" value="1"/>
</dbReference>
<dbReference type="Proteomes" id="UP000694866">
    <property type="component" value="Unplaced"/>
</dbReference>
<dbReference type="OrthoDB" id="8963340at2759"/>
<dbReference type="InterPro" id="IPR003124">
    <property type="entry name" value="WH2_dom"/>
</dbReference>
<gene>
    <name evidence="13" type="primary">LOC105274045</name>
</gene>
<protein>
    <submittedName>
        <fullName evidence="13">Neural Wiskott-Aldrich syndrome protein</fullName>
    </submittedName>
</protein>
<name>A0A9R1TU99_9HYME</name>
<feature type="domain" description="WH2" evidence="11">
    <location>
        <begin position="453"/>
        <end position="470"/>
    </location>
</feature>
<dbReference type="PROSITE" id="PS51082">
    <property type="entry name" value="WH2"/>
    <property type="match status" value="2"/>
</dbReference>
<evidence type="ECO:0000256" key="5">
    <source>
        <dbReference type="ARBA" id="ARBA00022737"/>
    </source>
</evidence>
<evidence type="ECO:0000313" key="13">
    <source>
        <dbReference type="RefSeq" id="XP_011315148.1"/>
    </source>
</evidence>
<dbReference type="GO" id="GO:0005856">
    <property type="term" value="C:cytoskeleton"/>
    <property type="evidence" value="ECO:0007669"/>
    <property type="project" value="UniProtKB-SubCell"/>
</dbReference>
<dbReference type="SMART" id="SM00246">
    <property type="entry name" value="WH2"/>
    <property type="match status" value="2"/>
</dbReference>
<keyword evidence="7" id="KW-0539">Nucleus</keyword>
<dbReference type="GeneID" id="105274045"/>
<feature type="compositionally biased region" description="Low complexity" evidence="8">
    <location>
        <begin position="385"/>
        <end position="409"/>
    </location>
</feature>
<organism evidence="12 13">
    <name type="scientific">Fopius arisanus</name>
    <dbReference type="NCBI Taxonomy" id="64838"/>
    <lineage>
        <taxon>Eukaryota</taxon>
        <taxon>Metazoa</taxon>
        <taxon>Ecdysozoa</taxon>
        <taxon>Arthropoda</taxon>
        <taxon>Hexapoda</taxon>
        <taxon>Insecta</taxon>
        <taxon>Pterygota</taxon>
        <taxon>Neoptera</taxon>
        <taxon>Endopterygota</taxon>
        <taxon>Hymenoptera</taxon>
        <taxon>Apocrita</taxon>
        <taxon>Ichneumonoidea</taxon>
        <taxon>Braconidae</taxon>
        <taxon>Opiinae</taxon>
        <taxon>Fopius</taxon>
    </lineage>
</organism>
<feature type="domain" description="CRIB" evidence="9">
    <location>
        <begin position="215"/>
        <end position="228"/>
    </location>
</feature>
<dbReference type="Gene3D" id="2.30.29.30">
    <property type="entry name" value="Pleckstrin-homology domain (PH domain)/Phosphotyrosine-binding domain (PTB)"/>
    <property type="match status" value="1"/>
</dbReference>
<dbReference type="SUPFAM" id="SSF47912">
    <property type="entry name" value="Wiscott-Aldrich syndrome protein, WASP, C-terminal domain"/>
    <property type="match status" value="1"/>
</dbReference>
<dbReference type="InterPro" id="IPR033927">
    <property type="entry name" value="WASPfam_EVH1"/>
</dbReference>
<dbReference type="PROSITE" id="PS50229">
    <property type="entry name" value="WH1"/>
    <property type="match status" value="1"/>
</dbReference>
<keyword evidence="3" id="KW-0963">Cytoplasm</keyword>
<dbReference type="SMART" id="SM00461">
    <property type="entry name" value="WH1"/>
    <property type="match status" value="1"/>
</dbReference>
<evidence type="ECO:0000259" key="9">
    <source>
        <dbReference type="PROSITE" id="PS50108"/>
    </source>
</evidence>
<reference evidence="13" key="1">
    <citation type="submission" date="2025-08" db="UniProtKB">
        <authorList>
            <consortium name="RefSeq"/>
        </authorList>
    </citation>
    <scope>IDENTIFICATION</scope>
    <source>
        <strain evidence="13">USDA-PBARC FA_bdor</strain>
        <tissue evidence="13">Whole organism</tissue>
    </source>
</reference>
<evidence type="ECO:0000256" key="7">
    <source>
        <dbReference type="ARBA" id="ARBA00023242"/>
    </source>
</evidence>
<evidence type="ECO:0000256" key="6">
    <source>
        <dbReference type="ARBA" id="ARBA00023212"/>
    </source>
</evidence>
<dbReference type="SUPFAM" id="SSF50729">
    <property type="entry name" value="PH domain-like"/>
    <property type="match status" value="1"/>
</dbReference>
<dbReference type="FunFam" id="2.30.29.30:FF:000130">
    <property type="entry name" value="neural Wiskott-Aldrich syndrome protein"/>
    <property type="match status" value="1"/>
</dbReference>
<dbReference type="Pfam" id="PF00786">
    <property type="entry name" value="PBD"/>
    <property type="match status" value="1"/>
</dbReference>
<feature type="region of interest" description="Disordered" evidence="8">
    <location>
        <begin position="158"/>
        <end position="211"/>
    </location>
</feature>
<feature type="compositionally biased region" description="Polar residues" evidence="8">
    <location>
        <begin position="430"/>
        <end position="448"/>
    </location>
</feature>
<feature type="compositionally biased region" description="Acidic residues" evidence="8">
    <location>
        <begin position="536"/>
        <end position="551"/>
    </location>
</feature>
<accession>A0A9R1TU99</accession>
<dbReference type="AlphaFoldDB" id="A0A9R1TU99"/>
<evidence type="ECO:0000256" key="3">
    <source>
        <dbReference type="ARBA" id="ARBA00022490"/>
    </source>
</evidence>
<keyword evidence="4" id="KW-0597">Phosphoprotein</keyword>
<comment type="subcellular location">
    <subcellularLocation>
        <location evidence="2">Cytoplasm</location>
        <location evidence="2">Cytoskeleton</location>
    </subcellularLocation>
    <subcellularLocation>
        <location evidence="1">Nucleus</location>
    </subcellularLocation>
</comment>
<feature type="domain" description="WH1" evidence="10">
    <location>
        <begin position="24"/>
        <end position="134"/>
    </location>
</feature>
<feature type="compositionally biased region" description="Pro residues" evidence="8">
    <location>
        <begin position="301"/>
        <end position="315"/>
    </location>
</feature>
<dbReference type="PANTHER" id="PTHR11202">
    <property type="entry name" value="SPROUTY-RELATED, EVH1 DOMAIN-CONTAINING PROTEIN FAMILY MEMBER"/>
    <property type="match status" value="1"/>
</dbReference>
<feature type="compositionally biased region" description="Pro residues" evidence="8">
    <location>
        <begin position="337"/>
        <end position="353"/>
    </location>
</feature>